<dbReference type="KEGG" id="eff:skT53_14630"/>
<dbReference type="EMBL" id="AP023366">
    <property type="protein sequence ID" value="BCJ86478.1"/>
    <property type="molecule type" value="Genomic_DNA"/>
</dbReference>
<dbReference type="AlphaFoldDB" id="A0A7I8D8L6"/>
<accession>A0A7I8D8L6</accession>
<dbReference type="Gene3D" id="1.10.10.10">
    <property type="entry name" value="Winged helix-like DNA-binding domain superfamily/Winged helix DNA-binding domain"/>
    <property type="match status" value="1"/>
</dbReference>
<gene>
    <name evidence="4" type="ORF">skT53_14630</name>
</gene>
<proteinExistence type="predicted"/>
<evidence type="ECO:0000313" key="5">
    <source>
        <dbReference type="Proteomes" id="UP000593802"/>
    </source>
</evidence>
<evidence type="ECO:0000313" key="4">
    <source>
        <dbReference type="EMBL" id="BCJ86478.1"/>
    </source>
</evidence>
<feature type="domain" description="HTH luxR-type" evidence="3">
    <location>
        <begin position="16"/>
        <end position="56"/>
    </location>
</feature>
<dbReference type="Proteomes" id="UP000593802">
    <property type="component" value="Chromosome"/>
</dbReference>
<dbReference type="InterPro" id="IPR016032">
    <property type="entry name" value="Sig_transdc_resp-reg_C-effctor"/>
</dbReference>
<dbReference type="GO" id="GO:0003677">
    <property type="term" value="F:DNA binding"/>
    <property type="evidence" value="ECO:0007669"/>
    <property type="project" value="InterPro"/>
</dbReference>
<dbReference type="InterPro" id="IPR000792">
    <property type="entry name" value="Tscrpt_reg_LuxR_C"/>
</dbReference>
<evidence type="ECO:0000256" key="2">
    <source>
        <dbReference type="ARBA" id="ARBA00023163"/>
    </source>
</evidence>
<dbReference type="InterPro" id="IPR036388">
    <property type="entry name" value="WH-like_DNA-bd_sf"/>
</dbReference>
<sequence length="76" mass="8836">MNRLEALAILAQENQLRPRHIQIIEQLLSGKNLTETAEELGISYRTAKNHMERIYSLGGWRNFHQVASSIMDIMER</sequence>
<reference evidence="4 5" key="1">
    <citation type="submission" date="2020-08" db="EMBL/GenBank/DDBJ databases">
        <title>Complete Genome Sequence of Effusibacillus dendaii Strain skT53, Isolated from Farmland soil.</title>
        <authorList>
            <person name="Konishi T."/>
            <person name="Kawasaki H."/>
        </authorList>
    </citation>
    <scope>NUCLEOTIDE SEQUENCE [LARGE SCALE GENOMIC DNA]</scope>
    <source>
        <strain evidence="5">skT53</strain>
    </source>
</reference>
<evidence type="ECO:0000259" key="3">
    <source>
        <dbReference type="Pfam" id="PF00196"/>
    </source>
</evidence>
<dbReference type="GO" id="GO:0006355">
    <property type="term" value="P:regulation of DNA-templated transcription"/>
    <property type="evidence" value="ECO:0007669"/>
    <property type="project" value="InterPro"/>
</dbReference>
<dbReference type="SUPFAM" id="SSF46894">
    <property type="entry name" value="C-terminal effector domain of the bipartite response regulators"/>
    <property type="match status" value="1"/>
</dbReference>
<keyword evidence="5" id="KW-1185">Reference proteome</keyword>
<keyword evidence="2" id="KW-0804">Transcription</keyword>
<dbReference type="Pfam" id="PF00196">
    <property type="entry name" value="GerE"/>
    <property type="match status" value="1"/>
</dbReference>
<dbReference type="RefSeq" id="WP_200760478.1">
    <property type="nucleotide sequence ID" value="NZ_AP023366.1"/>
</dbReference>
<name>A0A7I8D8L6_9BACL</name>
<organism evidence="4 5">
    <name type="scientific">Effusibacillus dendaii</name>
    <dbReference type="NCBI Taxonomy" id="2743772"/>
    <lineage>
        <taxon>Bacteria</taxon>
        <taxon>Bacillati</taxon>
        <taxon>Bacillota</taxon>
        <taxon>Bacilli</taxon>
        <taxon>Bacillales</taxon>
        <taxon>Alicyclobacillaceae</taxon>
        <taxon>Effusibacillus</taxon>
    </lineage>
</organism>
<keyword evidence="1" id="KW-0805">Transcription regulation</keyword>
<protein>
    <recommendedName>
        <fullName evidence="3">HTH luxR-type domain-containing protein</fullName>
    </recommendedName>
</protein>
<evidence type="ECO:0000256" key="1">
    <source>
        <dbReference type="ARBA" id="ARBA00023015"/>
    </source>
</evidence>